<dbReference type="EC" id="4.1.1.111" evidence="4"/>
<accession>A0A0F9AUL6</accession>
<dbReference type="PANTHER" id="PTHR43413">
    <property type="entry name" value="TRANSCRIPTIONAL REGULATOR, ASNC FAMILY"/>
    <property type="match status" value="1"/>
</dbReference>
<keyword evidence="1" id="KW-0456">Lyase</keyword>
<proteinExistence type="inferred from homology"/>
<dbReference type="PANTHER" id="PTHR43413:SF1">
    <property type="entry name" value="SIROHEME DECARBOXYLASE NIRL SUBUNIT"/>
    <property type="match status" value="1"/>
</dbReference>
<dbReference type="InterPro" id="IPR019888">
    <property type="entry name" value="Tscrpt_reg_AsnC-like"/>
</dbReference>
<protein>
    <recommendedName>
        <fullName evidence="4">siroheme decarboxylase</fullName>
        <ecNumber evidence="4">4.1.1.111</ecNumber>
    </recommendedName>
</protein>
<dbReference type="InterPro" id="IPR053431">
    <property type="entry name" value="AhbB-like"/>
</dbReference>
<evidence type="ECO:0000256" key="4">
    <source>
        <dbReference type="ARBA" id="ARBA00023471"/>
    </source>
</evidence>
<dbReference type="InterPro" id="IPR050684">
    <property type="entry name" value="HTH-Siroheme_Decarb"/>
</dbReference>
<comment type="pathway">
    <text evidence="2">Porphyrin-containing compound metabolism.</text>
</comment>
<evidence type="ECO:0000256" key="3">
    <source>
        <dbReference type="ARBA" id="ARBA00023457"/>
    </source>
</evidence>
<dbReference type="InterPro" id="IPR053953">
    <property type="entry name" value="NirdL-like_HTH"/>
</dbReference>
<dbReference type="SMART" id="SM00344">
    <property type="entry name" value="HTH_ASNC"/>
    <property type="match status" value="1"/>
</dbReference>
<evidence type="ECO:0000259" key="6">
    <source>
        <dbReference type="Pfam" id="PF17805"/>
    </source>
</evidence>
<organism evidence="8">
    <name type="scientific">marine sediment metagenome</name>
    <dbReference type="NCBI Taxonomy" id="412755"/>
    <lineage>
        <taxon>unclassified sequences</taxon>
        <taxon>metagenomes</taxon>
        <taxon>ecological metagenomes</taxon>
    </lineage>
</organism>
<dbReference type="Gene3D" id="3.30.70.3460">
    <property type="match status" value="1"/>
</dbReference>
<dbReference type="EMBL" id="LAZR01052802">
    <property type="protein sequence ID" value="KKK82149.1"/>
    <property type="molecule type" value="Genomic_DNA"/>
</dbReference>
<evidence type="ECO:0000256" key="1">
    <source>
        <dbReference type="ARBA" id="ARBA00023239"/>
    </source>
</evidence>
<evidence type="ECO:0000313" key="8">
    <source>
        <dbReference type="EMBL" id="KKK82149.1"/>
    </source>
</evidence>
<evidence type="ECO:0000259" key="7">
    <source>
        <dbReference type="Pfam" id="PF22451"/>
    </source>
</evidence>
<dbReference type="InterPro" id="IPR040523">
    <property type="entry name" value="AsnC_trans_reg2"/>
</dbReference>
<dbReference type="Pfam" id="PF22451">
    <property type="entry name" value="NirdL-like_HTH"/>
    <property type="match status" value="1"/>
</dbReference>
<sequence>MTEDNLDIKLIKHIQDGIPLTKTPYEDIANDLGMPEKEVIDRLKDLLENGKIRRLAASIAHRKIGINSNAMTVWKVPSERVDECGKIMAGFEEVTHCYERPTFSDWEYNVFTMIHGYTDEECEGVIERIKQKTGLSDYVMLYSEREFKKVGVRI</sequence>
<dbReference type="SUPFAM" id="SSF46785">
    <property type="entry name" value="Winged helix' DNA-binding domain"/>
    <property type="match status" value="1"/>
</dbReference>
<comment type="similarity">
    <text evidence="3">Belongs to the Ahb/Nir family.</text>
</comment>
<dbReference type="InterPro" id="IPR036390">
    <property type="entry name" value="WH_DNA-bd_sf"/>
</dbReference>
<feature type="domain" description="Siroheme decarboxylase AsnC-like ligand binding" evidence="6">
    <location>
        <begin position="63"/>
        <end position="148"/>
    </location>
</feature>
<name>A0A0F9AUL6_9ZZZZ</name>
<evidence type="ECO:0000256" key="5">
    <source>
        <dbReference type="ARBA" id="ARBA00048470"/>
    </source>
</evidence>
<gene>
    <name evidence="8" type="ORF">LCGC14_2806270</name>
</gene>
<dbReference type="Pfam" id="PF17805">
    <property type="entry name" value="AsnC_trans_reg2"/>
    <property type="match status" value="1"/>
</dbReference>
<evidence type="ECO:0000256" key="2">
    <source>
        <dbReference type="ARBA" id="ARBA00023444"/>
    </source>
</evidence>
<dbReference type="NCBIfam" id="NF040707">
    <property type="entry name" value="Siroheme_Dcarb_AhbB"/>
    <property type="match status" value="1"/>
</dbReference>
<comment type="catalytic activity">
    <reaction evidence="5">
        <text>siroheme + 2 H(+) = 12,18-didecarboxysiroheme + 2 CO2</text>
        <dbReference type="Rhea" id="RHEA:19093"/>
        <dbReference type="ChEBI" id="CHEBI:15378"/>
        <dbReference type="ChEBI" id="CHEBI:16526"/>
        <dbReference type="ChEBI" id="CHEBI:60052"/>
        <dbReference type="ChEBI" id="CHEBI:140497"/>
        <dbReference type="EC" id="4.1.1.111"/>
    </reaction>
</comment>
<reference evidence="8" key="1">
    <citation type="journal article" date="2015" name="Nature">
        <title>Complex archaea that bridge the gap between prokaryotes and eukaryotes.</title>
        <authorList>
            <person name="Spang A."/>
            <person name="Saw J.H."/>
            <person name="Jorgensen S.L."/>
            <person name="Zaremba-Niedzwiedzka K."/>
            <person name="Martijn J."/>
            <person name="Lind A.E."/>
            <person name="van Eijk R."/>
            <person name="Schleper C."/>
            <person name="Guy L."/>
            <person name="Ettema T.J."/>
        </authorList>
    </citation>
    <scope>NUCLEOTIDE SEQUENCE</scope>
</reference>
<feature type="domain" description="Siroheme decarboxylase NirL-like HTH" evidence="7">
    <location>
        <begin position="7"/>
        <end position="53"/>
    </location>
</feature>
<comment type="caution">
    <text evidence="8">The sequence shown here is derived from an EMBL/GenBank/DDBJ whole genome shotgun (WGS) entry which is preliminary data.</text>
</comment>
<dbReference type="GO" id="GO:0016829">
    <property type="term" value="F:lyase activity"/>
    <property type="evidence" value="ECO:0007669"/>
    <property type="project" value="UniProtKB-KW"/>
</dbReference>
<dbReference type="AlphaFoldDB" id="A0A0F9AUL6"/>